<dbReference type="PANTHER" id="PTHR43630">
    <property type="entry name" value="POLY-BETA-1,6-N-ACETYL-D-GLUCOSAMINE SYNTHASE"/>
    <property type="match status" value="1"/>
</dbReference>
<dbReference type="Proteomes" id="UP000176409">
    <property type="component" value="Unassembled WGS sequence"/>
</dbReference>
<dbReference type="CDD" id="cd02511">
    <property type="entry name" value="Beta4Glucosyltransferase"/>
    <property type="match status" value="1"/>
</dbReference>
<dbReference type="EMBL" id="MFJZ01000032">
    <property type="protein sequence ID" value="OGG29980.1"/>
    <property type="molecule type" value="Genomic_DNA"/>
</dbReference>
<dbReference type="Pfam" id="PF00535">
    <property type="entry name" value="Glycos_transf_2"/>
    <property type="match status" value="1"/>
</dbReference>
<sequence>MGKSMKISAIIITRNEEARIEKCLSSLAWVDDIVVVDNGSTDNTRGIAQKQGATVISSGKTRDFAKLRNIGKEKAHGEWLLYIDADETVTQELAKEIKKAVSGQRSAVSGYEIRRKNYYLGHEWPGDEHILRLMRKDALGQWYGELHETARVQGEKGRLNAPILHDTHRSLTEMVAKTNEWSTVEAKLRFDAGHPPVVWWRFVRVMLTAFFDSFIRQGGWRVGVVGWIESIYQAFSMFITYAKLWELQHKKRL</sequence>
<dbReference type="STRING" id="1798396.A2973_05005"/>
<organism evidence="2 3">
    <name type="scientific">Candidatus Gottesmanbacteria bacterium RIFCSPLOWO2_01_FULL_49_10</name>
    <dbReference type="NCBI Taxonomy" id="1798396"/>
    <lineage>
        <taxon>Bacteria</taxon>
        <taxon>Candidatus Gottesmaniibacteriota</taxon>
    </lineage>
</organism>
<feature type="domain" description="Glycosyltransferase 2-like" evidence="1">
    <location>
        <begin position="8"/>
        <end position="139"/>
    </location>
</feature>
<evidence type="ECO:0000313" key="3">
    <source>
        <dbReference type="Proteomes" id="UP000176409"/>
    </source>
</evidence>
<dbReference type="PANTHER" id="PTHR43630:SF2">
    <property type="entry name" value="GLYCOSYLTRANSFERASE"/>
    <property type="match status" value="1"/>
</dbReference>
<gene>
    <name evidence="2" type="ORF">A2973_05005</name>
</gene>
<accession>A0A1F6AZ78</accession>
<comment type="caution">
    <text evidence="2">The sequence shown here is derived from an EMBL/GenBank/DDBJ whole genome shotgun (WGS) entry which is preliminary data.</text>
</comment>
<dbReference type="SUPFAM" id="SSF53448">
    <property type="entry name" value="Nucleotide-diphospho-sugar transferases"/>
    <property type="match status" value="1"/>
</dbReference>
<evidence type="ECO:0000259" key="1">
    <source>
        <dbReference type="Pfam" id="PF00535"/>
    </source>
</evidence>
<dbReference type="InterPro" id="IPR001173">
    <property type="entry name" value="Glyco_trans_2-like"/>
</dbReference>
<name>A0A1F6AZ78_9BACT</name>
<dbReference type="InterPro" id="IPR029044">
    <property type="entry name" value="Nucleotide-diphossugar_trans"/>
</dbReference>
<evidence type="ECO:0000313" key="2">
    <source>
        <dbReference type="EMBL" id="OGG29980.1"/>
    </source>
</evidence>
<reference evidence="2 3" key="1">
    <citation type="journal article" date="2016" name="Nat. Commun.">
        <title>Thousands of microbial genomes shed light on interconnected biogeochemical processes in an aquifer system.</title>
        <authorList>
            <person name="Anantharaman K."/>
            <person name="Brown C.T."/>
            <person name="Hug L.A."/>
            <person name="Sharon I."/>
            <person name="Castelle C.J."/>
            <person name="Probst A.J."/>
            <person name="Thomas B.C."/>
            <person name="Singh A."/>
            <person name="Wilkins M.J."/>
            <person name="Karaoz U."/>
            <person name="Brodie E.L."/>
            <person name="Williams K.H."/>
            <person name="Hubbard S.S."/>
            <person name="Banfield J.F."/>
        </authorList>
    </citation>
    <scope>NUCLEOTIDE SEQUENCE [LARGE SCALE GENOMIC DNA]</scope>
</reference>
<dbReference type="AlphaFoldDB" id="A0A1F6AZ78"/>
<protein>
    <recommendedName>
        <fullName evidence="1">Glycosyltransferase 2-like domain-containing protein</fullName>
    </recommendedName>
</protein>
<dbReference type="Gene3D" id="3.90.550.10">
    <property type="entry name" value="Spore Coat Polysaccharide Biosynthesis Protein SpsA, Chain A"/>
    <property type="match status" value="1"/>
</dbReference>
<proteinExistence type="predicted"/>